<keyword evidence="6" id="KW-0964">Secreted</keyword>
<feature type="domain" description="Fibronectin type III-like" evidence="15">
    <location>
        <begin position="668"/>
        <end position="737"/>
    </location>
</feature>
<dbReference type="PANTHER" id="PTHR42715">
    <property type="entry name" value="BETA-GLUCOSIDASE"/>
    <property type="match status" value="1"/>
</dbReference>
<dbReference type="Pfam" id="PF14310">
    <property type="entry name" value="Fn3-like"/>
    <property type="match status" value="1"/>
</dbReference>
<keyword evidence="13" id="KW-0624">Polysaccharide degradation</keyword>
<dbReference type="InterPro" id="IPR001764">
    <property type="entry name" value="Glyco_hydro_3_N"/>
</dbReference>
<comment type="pathway">
    <text evidence="3">Glycan metabolism; cellulose degradation.</text>
</comment>
<dbReference type="PRINTS" id="PR00133">
    <property type="entry name" value="GLHYDRLASE3"/>
</dbReference>
<dbReference type="InterPro" id="IPR002772">
    <property type="entry name" value="Glyco_hydro_3_C"/>
</dbReference>
<evidence type="ECO:0000256" key="13">
    <source>
        <dbReference type="ARBA" id="ARBA00023326"/>
    </source>
</evidence>
<accession>A0AAD7BAA6</accession>
<evidence type="ECO:0000256" key="10">
    <source>
        <dbReference type="ARBA" id="ARBA00023180"/>
    </source>
</evidence>
<keyword evidence="17" id="KW-1185">Reference proteome</keyword>
<comment type="subcellular location">
    <subcellularLocation>
        <location evidence="2">Secreted</location>
    </subcellularLocation>
</comment>
<dbReference type="Gene3D" id="3.40.50.1700">
    <property type="entry name" value="Glycoside hydrolase family 3 C-terminal domain"/>
    <property type="match status" value="1"/>
</dbReference>
<proteinExistence type="inferred from homology"/>
<evidence type="ECO:0000256" key="8">
    <source>
        <dbReference type="ARBA" id="ARBA00022801"/>
    </source>
</evidence>
<keyword evidence="11" id="KW-0119">Carbohydrate metabolism</keyword>
<dbReference type="AlphaFoldDB" id="A0AAD7BAA6"/>
<dbReference type="GO" id="GO:0008422">
    <property type="term" value="F:beta-glucosidase activity"/>
    <property type="evidence" value="ECO:0007669"/>
    <property type="project" value="UniProtKB-EC"/>
</dbReference>
<keyword evidence="7 14" id="KW-0732">Signal</keyword>
<evidence type="ECO:0000256" key="5">
    <source>
        <dbReference type="ARBA" id="ARBA00012744"/>
    </source>
</evidence>
<feature type="signal peptide" evidence="14">
    <location>
        <begin position="1"/>
        <end position="25"/>
    </location>
</feature>
<dbReference type="InterPro" id="IPR017853">
    <property type="entry name" value="GH"/>
</dbReference>
<evidence type="ECO:0000256" key="3">
    <source>
        <dbReference type="ARBA" id="ARBA00004987"/>
    </source>
</evidence>
<dbReference type="GO" id="GO:0005576">
    <property type="term" value="C:extracellular region"/>
    <property type="evidence" value="ECO:0007669"/>
    <property type="project" value="UniProtKB-SubCell"/>
</dbReference>
<evidence type="ECO:0000256" key="4">
    <source>
        <dbReference type="ARBA" id="ARBA00005336"/>
    </source>
</evidence>
<evidence type="ECO:0000256" key="11">
    <source>
        <dbReference type="ARBA" id="ARBA00023277"/>
    </source>
</evidence>
<keyword evidence="8 16" id="KW-0378">Hydrolase</keyword>
<dbReference type="InterPro" id="IPR036881">
    <property type="entry name" value="Glyco_hydro_3_C_sf"/>
</dbReference>
<comment type="caution">
    <text evidence="16">The sequence shown here is derived from an EMBL/GenBank/DDBJ whole genome shotgun (WGS) entry which is preliminary data.</text>
</comment>
<keyword evidence="10" id="KW-0325">Glycoprotein</keyword>
<evidence type="ECO:0000256" key="2">
    <source>
        <dbReference type="ARBA" id="ARBA00004613"/>
    </source>
</evidence>
<gene>
    <name evidence="16" type="ORF">FB45DRAFT_936071</name>
</gene>
<dbReference type="Pfam" id="PF01915">
    <property type="entry name" value="Glyco_hydro_3_C"/>
    <property type="match status" value="1"/>
</dbReference>
<dbReference type="GO" id="GO:0030245">
    <property type="term" value="P:cellulose catabolic process"/>
    <property type="evidence" value="ECO:0007669"/>
    <property type="project" value="UniProtKB-KW"/>
</dbReference>
<protein>
    <recommendedName>
        <fullName evidence="5">beta-glucosidase</fullName>
        <ecNumber evidence="5">3.2.1.21</ecNumber>
    </recommendedName>
</protein>
<dbReference type="SMART" id="SM01217">
    <property type="entry name" value="Fn3_like"/>
    <property type="match status" value="1"/>
</dbReference>
<organism evidence="16 17">
    <name type="scientific">Roridomyces roridus</name>
    <dbReference type="NCBI Taxonomy" id="1738132"/>
    <lineage>
        <taxon>Eukaryota</taxon>
        <taxon>Fungi</taxon>
        <taxon>Dikarya</taxon>
        <taxon>Basidiomycota</taxon>
        <taxon>Agaricomycotina</taxon>
        <taxon>Agaricomycetes</taxon>
        <taxon>Agaricomycetidae</taxon>
        <taxon>Agaricales</taxon>
        <taxon>Marasmiineae</taxon>
        <taxon>Mycenaceae</taxon>
        <taxon>Roridomyces</taxon>
    </lineage>
</organism>
<evidence type="ECO:0000259" key="15">
    <source>
        <dbReference type="SMART" id="SM01217"/>
    </source>
</evidence>
<comment type="similarity">
    <text evidence="4">Belongs to the glycosyl hydrolase 3 family.</text>
</comment>
<evidence type="ECO:0000313" key="17">
    <source>
        <dbReference type="Proteomes" id="UP001221142"/>
    </source>
</evidence>
<evidence type="ECO:0000256" key="9">
    <source>
        <dbReference type="ARBA" id="ARBA00023001"/>
    </source>
</evidence>
<evidence type="ECO:0000256" key="1">
    <source>
        <dbReference type="ARBA" id="ARBA00000448"/>
    </source>
</evidence>
<sequence>MLSPAFSRLLGILSCLVAASYGLDAAPTPAFTLRTWDAAAALANATVSQLTLDEKIGLVTGVGQFNSRCIGNVTPVSRLGVPGFCMNDGPAGVRQVKGVTGFPPAIAAAATFSRRLMRARGVALGDEFRGKGIHHYLGPAVDVMRNPKAGRGWEAFGSDPFLNGEGGYETIMGVQSVGVQAVVKHFVAYTQEHWRYGMITNVDDRTLHEMYYMPFLRAIDADVSSVMCAYHQFNGTSSCHNANLIGPQGILRTDGFKGFIVSDWGATHDSATTNANAGLDMEQPGDWIVIGGGSFNGVLGIGSLENSVNSGDVPLARLNQMVTNILTPWYRLGQDSGYPAVNFDAQHSDGTGSLNLNVSVRSDNHTALAREIASASAVLLKNTLSTLPLNLSALKGKTVAIIGQDAIMPNADGCGDLHTCDSGTMTAGWGSGSINLDFVVSPATALNQTFFAAGINVSASLTDDTTKGPAAAKGAQMAIVLVNAMSGELGAYTSVEGNEGDRNDLQLWHSGVTLITNVAKVNPNTVVIVHSVGPVDMSAFATNPNVTAIIYAGAPGEQTGPGLVDVLVGTKNPSGRLPFAMADVETAYNTTIVTDAGFPVGFPVINYSERMFFDYRYMDTVGITPRWEFGFGLSYTTFAYSELAISTSGTSQVVTFTIKNNGTLAGTEIPQLYIGFPPAAGEPPKVLRGFDEVSLAVGQSQSVSITVDERGLSVWDTPSQNWVRPTGKFSVFVGASSRDIRLQGTF</sequence>
<name>A0AAD7BAA6_9AGAR</name>
<dbReference type="EMBL" id="JARKIF010000025">
    <property type="protein sequence ID" value="KAJ7614790.1"/>
    <property type="molecule type" value="Genomic_DNA"/>
</dbReference>
<dbReference type="EC" id="3.2.1.21" evidence="5"/>
<dbReference type="Proteomes" id="UP001221142">
    <property type="component" value="Unassembled WGS sequence"/>
</dbReference>
<evidence type="ECO:0000313" key="16">
    <source>
        <dbReference type="EMBL" id="KAJ7614790.1"/>
    </source>
</evidence>
<evidence type="ECO:0000256" key="14">
    <source>
        <dbReference type="SAM" id="SignalP"/>
    </source>
</evidence>
<comment type="catalytic activity">
    <reaction evidence="1">
        <text>Hydrolysis of terminal, non-reducing beta-D-glucosyl residues with release of beta-D-glucose.</text>
        <dbReference type="EC" id="3.2.1.21"/>
    </reaction>
</comment>
<evidence type="ECO:0000256" key="6">
    <source>
        <dbReference type="ARBA" id="ARBA00022525"/>
    </source>
</evidence>
<dbReference type="InterPro" id="IPR026891">
    <property type="entry name" value="Fn3-like"/>
</dbReference>
<dbReference type="InterPro" id="IPR050288">
    <property type="entry name" value="Cellulose_deg_GH3"/>
</dbReference>
<dbReference type="Pfam" id="PF00933">
    <property type="entry name" value="Glyco_hydro_3"/>
    <property type="match status" value="1"/>
</dbReference>
<dbReference type="Gene3D" id="2.60.40.10">
    <property type="entry name" value="Immunoglobulins"/>
    <property type="match status" value="1"/>
</dbReference>
<dbReference type="Gene3D" id="3.20.20.300">
    <property type="entry name" value="Glycoside hydrolase, family 3, N-terminal domain"/>
    <property type="match status" value="1"/>
</dbReference>
<keyword evidence="9" id="KW-0136">Cellulose degradation</keyword>
<keyword evidence="12" id="KW-0326">Glycosidase</keyword>
<evidence type="ECO:0000256" key="12">
    <source>
        <dbReference type="ARBA" id="ARBA00023295"/>
    </source>
</evidence>
<evidence type="ECO:0000256" key="7">
    <source>
        <dbReference type="ARBA" id="ARBA00022729"/>
    </source>
</evidence>
<dbReference type="FunFam" id="3.20.20.300:FF:000002">
    <property type="entry name" value="Probable beta-glucosidase"/>
    <property type="match status" value="1"/>
</dbReference>
<feature type="chain" id="PRO_5042285267" description="beta-glucosidase" evidence="14">
    <location>
        <begin position="26"/>
        <end position="746"/>
    </location>
</feature>
<reference evidence="16" key="1">
    <citation type="submission" date="2023-03" db="EMBL/GenBank/DDBJ databases">
        <title>Massive genome expansion in bonnet fungi (Mycena s.s.) driven by repeated elements and novel gene families across ecological guilds.</title>
        <authorList>
            <consortium name="Lawrence Berkeley National Laboratory"/>
            <person name="Harder C.B."/>
            <person name="Miyauchi S."/>
            <person name="Viragh M."/>
            <person name="Kuo A."/>
            <person name="Thoen E."/>
            <person name="Andreopoulos B."/>
            <person name="Lu D."/>
            <person name="Skrede I."/>
            <person name="Drula E."/>
            <person name="Henrissat B."/>
            <person name="Morin E."/>
            <person name="Kohler A."/>
            <person name="Barry K."/>
            <person name="LaButti K."/>
            <person name="Morin E."/>
            <person name="Salamov A."/>
            <person name="Lipzen A."/>
            <person name="Mereny Z."/>
            <person name="Hegedus B."/>
            <person name="Baldrian P."/>
            <person name="Stursova M."/>
            <person name="Weitz H."/>
            <person name="Taylor A."/>
            <person name="Grigoriev I.V."/>
            <person name="Nagy L.G."/>
            <person name="Martin F."/>
            <person name="Kauserud H."/>
        </authorList>
    </citation>
    <scope>NUCLEOTIDE SEQUENCE</scope>
    <source>
        <strain evidence="16">9284</strain>
    </source>
</reference>
<dbReference type="InterPro" id="IPR013783">
    <property type="entry name" value="Ig-like_fold"/>
</dbReference>
<dbReference type="PANTHER" id="PTHR42715:SF28">
    <property type="entry name" value="BETA-GLUCOSIDASE L-RELATED"/>
    <property type="match status" value="1"/>
</dbReference>
<dbReference type="InterPro" id="IPR036962">
    <property type="entry name" value="Glyco_hydro_3_N_sf"/>
</dbReference>
<dbReference type="SUPFAM" id="SSF52279">
    <property type="entry name" value="Beta-D-glucan exohydrolase, C-terminal domain"/>
    <property type="match status" value="1"/>
</dbReference>
<dbReference type="SUPFAM" id="SSF51445">
    <property type="entry name" value="(Trans)glycosidases"/>
    <property type="match status" value="1"/>
</dbReference>